<evidence type="ECO:0000313" key="1">
    <source>
        <dbReference type="EMBL" id="KJF16133.1"/>
    </source>
</evidence>
<dbReference type="Proteomes" id="UP000032360">
    <property type="component" value="Unassembled WGS sequence"/>
</dbReference>
<sequence length="69" mass="7813">MLVDGQRENGRLLYKDKDVNCLITIKTNQANRQATKPNSRNKSLLVAPIYFLPEVDILLRKENISGAIT</sequence>
<dbReference type="EMBL" id="JXYS01000097">
    <property type="protein sequence ID" value="KJF16133.1"/>
    <property type="molecule type" value="Genomic_DNA"/>
</dbReference>
<reference evidence="1 2" key="1">
    <citation type="submission" date="2015-01" db="EMBL/GenBank/DDBJ databases">
        <title>Draft genome of the acidophilic iron oxidizer Acidithrix ferrooxidans strain Py-F3.</title>
        <authorList>
            <person name="Poehlein A."/>
            <person name="Eisen S."/>
            <person name="Schloemann M."/>
            <person name="Johnson B.D."/>
            <person name="Daniel R."/>
            <person name="Muehling M."/>
        </authorList>
    </citation>
    <scope>NUCLEOTIDE SEQUENCE [LARGE SCALE GENOMIC DNA]</scope>
    <source>
        <strain evidence="1 2">Py-F3</strain>
    </source>
</reference>
<dbReference type="AlphaFoldDB" id="A0A0D8HDX6"/>
<comment type="caution">
    <text evidence="1">The sequence shown here is derived from an EMBL/GenBank/DDBJ whole genome shotgun (WGS) entry which is preliminary data.</text>
</comment>
<accession>A0A0D8HDX6</accession>
<organism evidence="1 2">
    <name type="scientific">Acidithrix ferrooxidans</name>
    <dbReference type="NCBI Taxonomy" id="1280514"/>
    <lineage>
        <taxon>Bacteria</taxon>
        <taxon>Bacillati</taxon>
        <taxon>Actinomycetota</taxon>
        <taxon>Acidimicrobiia</taxon>
        <taxon>Acidimicrobiales</taxon>
        <taxon>Acidimicrobiaceae</taxon>
        <taxon>Acidithrix</taxon>
    </lineage>
</organism>
<name>A0A0D8HDX6_9ACTN</name>
<gene>
    <name evidence="1" type="ORF">AXFE_30150</name>
</gene>
<evidence type="ECO:0000313" key="2">
    <source>
        <dbReference type="Proteomes" id="UP000032360"/>
    </source>
</evidence>
<proteinExistence type="predicted"/>
<keyword evidence="2" id="KW-1185">Reference proteome</keyword>
<protein>
    <submittedName>
        <fullName evidence="1">Uncharacterized protein</fullName>
    </submittedName>
</protein>